<proteinExistence type="predicted"/>
<dbReference type="InterPro" id="IPR029439">
    <property type="entry name" value="Wzt_C"/>
</dbReference>
<keyword evidence="2" id="KW-0067">ATP-binding</keyword>
<reference evidence="2" key="1">
    <citation type="submission" date="2012-11" db="EMBL/GenBank/DDBJ databases">
        <title>Dependencies among metagenomic species, viruses, plasmids and units of genetic variation.</title>
        <authorList>
            <person name="Nielsen H.B."/>
            <person name="Almeida M."/>
            <person name="Juncker A.S."/>
            <person name="Rasmussen S."/>
            <person name="Li J."/>
            <person name="Sunagawa S."/>
            <person name="Plichta D."/>
            <person name="Gautier L."/>
            <person name="Le Chatelier E."/>
            <person name="Peletier E."/>
            <person name="Bonde I."/>
            <person name="Nielsen T."/>
            <person name="Manichanh C."/>
            <person name="Arumugam M."/>
            <person name="Batto J."/>
            <person name="Santos M.B.Q.D."/>
            <person name="Blom N."/>
            <person name="Borruel N."/>
            <person name="Burgdorf K.S."/>
            <person name="Boumezbeur F."/>
            <person name="Casellas F."/>
            <person name="Dore J."/>
            <person name="Guarner F."/>
            <person name="Hansen T."/>
            <person name="Hildebrand F."/>
            <person name="Kaas R.S."/>
            <person name="Kennedy S."/>
            <person name="Kristiansen K."/>
            <person name="Kultima J.R."/>
            <person name="Leonard P."/>
            <person name="Levenez F."/>
            <person name="Lund O."/>
            <person name="Moumen B."/>
            <person name="Le Paslier D."/>
            <person name="Pons N."/>
            <person name="Pedersen O."/>
            <person name="Prifti E."/>
            <person name="Qin J."/>
            <person name="Raes J."/>
            <person name="Tap J."/>
            <person name="Tims S."/>
            <person name="Ussery D.W."/>
            <person name="Yamada T."/>
            <person name="MetaHit consortium"/>
            <person name="Renault P."/>
            <person name="Sicheritz-Ponten T."/>
            <person name="Bork P."/>
            <person name="Wang J."/>
            <person name="Brunak S."/>
            <person name="Ehrlich S.D."/>
        </authorList>
    </citation>
    <scope>NUCLEOTIDE SEQUENCE [LARGE SCALE GENOMIC DNA]</scope>
</reference>
<dbReference type="AlphaFoldDB" id="R6UST4"/>
<dbReference type="GO" id="GO:0005524">
    <property type="term" value="F:ATP binding"/>
    <property type="evidence" value="ECO:0007669"/>
    <property type="project" value="UniProtKB-KW"/>
</dbReference>
<name>R6UST4_9BACT</name>
<dbReference type="Gene3D" id="2.70.50.60">
    <property type="entry name" value="abc- transporter (atp binding component) like domain"/>
    <property type="match status" value="1"/>
</dbReference>
<dbReference type="Proteomes" id="UP000017938">
    <property type="component" value="Unassembled WGS sequence"/>
</dbReference>
<dbReference type="Pfam" id="PF14524">
    <property type="entry name" value="Wzt_C"/>
    <property type="match status" value="1"/>
</dbReference>
<evidence type="ECO:0000313" key="2">
    <source>
        <dbReference type="EMBL" id="CDC73792.1"/>
    </source>
</evidence>
<protein>
    <submittedName>
        <fullName evidence="2">ABC transporter ATP-binding protein</fullName>
    </submittedName>
</protein>
<feature type="domain" description="Wzt C-terminal" evidence="1">
    <location>
        <begin position="62"/>
        <end position="160"/>
    </location>
</feature>
<evidence type="ECO:0000313" key="3">
    <source>
        <dbReference type="Proteomes" id="UP000017938"/>
    </source>
</evidence>
<comment type="caution">
    <text evidence="2">The sequence shown here is derived from an EMBL/GenBank/DDBJ whole genome shotgun (WGS) entry which is preliminary data.</text>
</comment>
<keyword evidence="2" id="KW-0547">Nucleotide-binding</keyword>
<dbReference type="EMBL" id="CBFW010000180">
    <property type="protein sequence ID" value="CDC73792.1"/>
    <property type="molecule type" value="Genomic_DNA"/>
</dbReference>
<evidence type="ECO:0000259" key="1">
    <source>
        <dbReference type="Pfam" id="PF14524"/>
    </source>
</evidence>
<sequence>MLEKGRIIFDGGVEEGIGVYMKQNDRLSLHYDYTGISRAAANSRKIELMGLDIPDGSNASPVRGEDLHFILHCRANENDSSVGVRFEISNSSGQIIGTSLSDRNISGKKGEMIDLDISMNTGNFSPGRYKAVAVLFESDENGSQAKIDRVEPALFFEVREAPGDINWLHTWWGDVRFNEMQIIDVRINR</sequence>
<gene>
    <name evidence="2" type="ORF">BN580_01333</name>
</gene>
<dbReference type="STRING" id="1263015.BN580_01333"/>
<accession>R6UST4</accession>
<organism evidence="2 3">
    <name type="scientific">Candidatus Colimorpha enterica</name>
    <dbReference type="NCBI Taxonomy" id="3083063"/>
    <lineage>
        <taxon>Bacteria</taxon>
        <taxon>Pseudomonadati</taxon>
        <taxon>Bacteroidota</taxon>
        <taxon>Bacteroidia</taxon>
        <taxon>Bacteroidales</taxon>
        <taxon>Candidatus Colimorpha</taxon>
    </lineage>
</organism>